<keyword evidence="4 7" id="KW-0812">Transmembrane</keyword>
<organism evidence="9 10">
    <name type="scientific">Paenibacillus spongiae</name>
    <dbReference type="NCBI Taxonomy" id="2909671"/>
    <lineage>
        <taxon>Bacteria</taxon>
        <taxon>Bacillati</taxon>
        <taxon>Bacillota</taxon>
        <taxon>Bacilli</taxon>
        <taxon>Bacillales</taxon>
        <taxon>Paenibacillaceae</taxon>
        <taxon>Paenibacillus</taxon>
    </lineage>
</organism>
<feature type="transmembrane region" description="Helical" evidence="7">
    <location>
        <begin position="263"/>
        <end position="284"/>
    </location>
</feature>
<dbReference type="InterPro" id="IPR000515">
    <property type="entry name" value="MetI-like"/>
</dbReference>
<proteinExistence type="inferred from homology"/>
<dbReference type="Gene3D" id="1.10.3720.10">
    <property type="entry name" value="MetI-like"/>
    <property type="match status" value="1"/>
</dbReference>
<evidence type="ECO:0000256" key="3">
    <source>
        <dbReference type="ARBA" id="ARBA00022475"/>
    </source>
</evidence>
<feature type="transmembrane region" description="Helical" evidence="7">
    <location>
        <begin position="33"/>
        <end position="51"/>
    </location>
</feature>
<reference evidence="9" key="1">
    <citation type="submission" date="2022-01" db="EMBL/GenBank/DDBJ databases">
        <title>Paenibacillus spongiae sp. nov., isolated from marine sponge.</title>
        <authorList>
            <person name="Li Z."/>
            <person name="Zhang M."/>
        </authorList>
    </citation>
    <scope>NUCLEOTIDE SEQUENCE</scope>
    <source>
        <strain evidence="9">PHS-Z3</strain>
    </source>
</reference>
<evidence type="ECO:0000256" key="1">
    <source>
        <dbReference type="ARBA" id="ARBA00004651"/>
    </source>
</evidence>
<dbReference type="PANTHER" id="PTHR43744">
    <property type="entry name" value="ABC TRANSPORTER PERMEASE PROTEIN MG189-RELATED-RELATED"/>
    <property type="match status" value="1"/>
</dbReference>
<evidence type="ECO:0000256" key="7">
    <source>
        <dbReference type="RuleBase" id="RU363032"/>
    </source>
</evidence>
<dbReference type="EMBL" id="CP091430">
    <property type="protein sequence ID" value="UVI31246.1"/>
    <property type="molecule type" value="Genomic_DNA"/>
</dbReference>
<keyword evidence="3" id="KW-1003">Cell membrane</keyword>
<dbReference type="SUPFAM" id="SSF161098">
    <property type="entry name" value="MetI-like"/>
    <property type="match status" value="1"/>
</dbReference>
<feature type="transmembrane region" description="Helical" evidence="7">
    <location>
        <begin position="127"/>
        <end position="149"/>
    </location>
</feature>
<sequence>MASLDLSNRQADKTIRYSAKGFRAGWSSAVQHAVLLAGSIIFVFPLLWLVSTSLKSELQVFKVPPELIPKPFEWSNYVDMWTYFPFFQFLENTMIIVVLSMAGVLVTAPLVGYAFARLRWPGRDLSFMLLLATMMLPSQVTMIPLYLLFNQLGWVNTFLPLWVPAWFGGGAFNVFLIRQFLMSIPRDLEESAFIDGGGYATIYVRIMLPLIQPVIMTIAIFQFMGAWNDFVGPLIYLNDQSKFTLSLGLRVFQQQTGNSQGEIGMMMAATTIMIIPVIAFFFLAQKKFIEGVVLTGIKA</sequence>
<keyword evidence="5 7" id="KW-1133">Transmembrane helix</keyword>
<dbReference type="PANTHER" id="PTHR43744:SF8">
    <property type="entry name" value="SN-GLYCEROL-3-PHOSPHATE TRANSPORT SYSTEM PERMEASE PROTEIN UGPE"/>
    <property type="match status" value="1"/>
</dbReference>
<evidence type="ECO:0000256" key="4">
    <source>
        <dbReference type="ARBA" id="ARBA00022692"/>
    </source>
</evidence>
<gene>
    <name evidence="9" type="ORF">L1F29_05225</name>
</gene>
<feature type="domain" description="ABC transmembrane type-1" evidence="8">
    <location>
        <begin position="90"/>
        <end position="284"/>
    </location>
</feature>
<dbReference type="Pfam" id="PF00528">
    <property type="entry name" value="BPD_transp_1"/>
    <property type="match status" value="1"/>
</dbReference>
<evidence type="ECO:0000256" key="2">
    <source>
        <dbReference type="ARBA" id="ARBA00022448"/>
    </source>
</evidence>
<evidence type="ECO:0000313" key="9">
    <source>
        <dbReference type="EMBL" id="UVI31246.1"/>
    </source>
</evidence>
<evidence type="ECO:0000313" key="10">
    <source>
        <dbReference type="Proteomes" id="UP001057877"/>
    </source>
</evidence>
<dbReference type="CDD" id="cd06261">
    <property type="entry name" value="TM_PBP2"/>
    <property type="match status" value="1"/>
</dbReference>
<evidence type="ECO:0000259" key="8">
    <source>
        <dbReference type="PROSITE" id="PS50928"/>
    </source>
</evidence>
<dbReference type="PROSITE" id="PS50928">
    <property type="entry name" value="ABC_TM1"/>
    <property type="match status" value="1"/>
</dbReference>
<comment type="subcellular location">
    <subcellularLocation>
        <location evidence="1 7">Cell membrane</location>
        <topology evidence="1 7">Multi-pass membrane protein</topology>
    </subcellularLocation>
</comment>
<dbReference type="RefSeq" id="WP_258387310.1">
    <property type="nucleotide sequence ID" value="NZ_CP091430.1"/>
</dbReference>
<evidence type="ECO:0000256" key="5">
    <source>
        <dbReference type="ARBA" id="ARBA00022989"/>
    </source>
</evidence>
<feature type="transmembrane region" description="Helical" evidence="7">
    <location>
        <begin position="202"/>
        <end position="224"/>
    </location>
</feature>
<comment type="similarity">
    <text evidence="7">Belongs to the binding-protein-dependent transport system permease family.</text>
</comment>
<protein>
    <submittedName>
        <fullName evidence="9">Carbohydrate ABC transporter permease</fullName>
    </submittedName>
</protein>
<name>A0ABY5SBB6_9BACL</name>
<keyword evidence="10" id="KW-1185">Reference proteome</keyword>
<feature type="transmembrane region" description="Helical" evidence="7">
    <location>
        <begin position="94"/>
        <end position="115"/>
    </location>
</feature>
<accession>A0ABY5SBB6</accession>
<feature type="transmembrane region" description="Helical" evidence="7">
    <location>
        <begin position="161"/>
        <end position="181"/>
    </location>
</feature>
<evidence type="ECO:0000256" key="6">
    <source>
        <dbReference type="ARBA" id="ARBA00023136"/>
    </source>
</evidence>
<keyword evidence="6 7" id="KW-0472">Membrane</keyword>
<keyword evidence="2 7" id="KW-0813">Transport</keyword>
<dbReference type="Proteomes" id="UP001057877">
    <property type="component" value="Chromosome"/>
</dbReference>
<dbReference type="InterPro" id="IPR035906">
    <property type="entry name" value="MetI-like_sf"/>
</dbReference>